<keyword evidence="2" id="KW-0378">Hydrolase</keyword>
<organism evidence="2">
    <name type="scientific">marine sediment metagenome</name>
    <dbReference type="NCBI Taxonomy" id="412755"/>
    <lineage>
        <taxon>unclassified sequences</taxon>
        <taxon>metagenomes</taxon>
        <taxon>ecological metagenomes</taxon>
    </lineage>
</organism>
<name>A0A1B6NY01_9ZZZZ</name>
<dbReference type="InterPro" id="IPR036663">
    <property type="entry name" value="Fumarylacetoacetase_C_sf"/>
</dbReference>
<accession>A0A1B6NY01</accession>
<protein>
    <submittedName>
        <fullName evidence="2">Hydrolase, fumarylacetoacetate hydrolase family protein</fullName>
    </submittedName>
</protein>
<gene>
    <name evidence="2" type="ORF">MGSAQ_000208</name>
</gene>
<feature type="domain" description="Fumarylacetoacetase N-terminal" evidence="1">
    <location>
        <begin position="1"/>
        <end position="46"/>
    </location>
</feature>
<feature type="non-terminal residue" evidence="2">
    <location>
        <position position="46"/>
    </location>
</feature>
<proteinExistence type="predicted"/>
<evidence type="ECO:0000259" key="1">
    <source>
        <dbReference type="Pfam" id="PF18288"/>
    </source>
</evidence>
<dbReference type="AlphaFoldDB" id="A0A1B6NY01"/>
<evidence type="ECO:0000313" key="2">
    <source>
        <dbReference type="EMBL" id="KTF08295.1"/>
    </source>
</evidence>
<comment type="caution">
    <text evidence="2">The sequence shown here is derived from an EMBL/GenBank/DDBJ whole genome shotgun (WGS) entry which is preliminary data.</text>
</comment>
<sequence>MKLATYKNETRDGCLMVVSKDLSRACTAKDIAKTMQQTLDNWKEIA</sequence>
<dbReference type="InterPro" id="IPR041072">
    <property type="entry name" value="FAA_hydro_N"/>
</dbReference>
<dbReference type="GO" id="GO:0016787">
    <property type="term" value="F:hydrolase activity"/>
    <property type="evidence" value="ECO:0007669"/>
    <property type="project" value="UniProtKB-KW"/>
</dbReference>
<dbReference type="Pfam" id="PF18288">
    <property type="entry name" value="FAA_hydro_N_2"/>
    <property type="match status" value="1"/>
</dbReference>
<dbReference type="EMBL" id="AYSL01000040">
    <property type="protein sequence ID" value="KTF08295.1"/>
    <property type="molecule type" value="Genomic_DNA"/>
</dbReference>
<reference evidence="2" key="1">
    <citation type="submission" date="2013-11" db="EMBL/GenBank/DDBJ databases">
        <title>Microbial diversity, functional groups and degradation webs in Northern and Southern Mediterranean and Red Sea marine crude oil polluted sites.</title>
        <authorList>
            <person name="Daffonchio D."/>
            <person name="Mapelli F."/>
            <person name="Ferrer M."/>
            <person name="Richter M."/>
            <person name="Cherif A."/>
            <person name="Malkawi H.I."/>
            <person name="Yakimov M.M."/>
            <person name="Abdel-Fattah Y.R."/>
            <person name="Blaghen M."/>
            <person name="Golyshin P.N."/>
            <person name="Kalogerakis N."/>
            <person name="Boon N."/>
            <person name="Magagnini M."/>
            <person name="Fava F."/>
        </authorList>
    </citation>
    <scope>NUCLEOTIDE SEQUENCE</scope>
</reference>
<dbReference type="Gene3D" id="3.90.850.10">
    <property type="entry name" value="Fumarylacetoacetase-like, C-terminal domain"/>
    <property type="match status" value="1"/>
</dbReference>